<dbReference type="PANTHER" id="PTHR22925:SF52">
    <property type="entry name" value="GLYCOSYL HYDROLASE FAMILY 43 PROTEIN"/>
    <property type="match status" value="1"/>
</dbReference>
<comment type="caution">
    <text evidence="2">The sequence shown here is derived from an EMBL/GenBank/DDBJ whole genome shotgun (WGS) entry which is preliminary data.</text>
</comment>
<dbReference type="Proteomes" id="UP001058974">
    <property type="component" value="Chromosome 4"/>
</dbReference>
<dbReference type="AlphaFoldDB" id="A0A9D5AT54"/>
<reference evidence="2 3" key="1">
    <citation type="journal article" date="2022" name="Nat. Genet.">
        <title>Improved pea reference genome and pan-genome highlight genomic features and evolutionary characteristics.</title>
        <authorList>
            <person name="Yang T."/>
            <person name="Liu R."/>
            <person name="Luo Y."/>
            <person name="Hu S."/>
            <person name="Wang D."/>
            <person name="Wang C."/>
            <person name="Pandey M.K."/>
            <person name="Ge S."/>
            <person name="Xu Q."/>
            <person name="Li N."/>
            <person name="Li G."/>
            <person name="Huang Y."/>
            <person name="Saxena R.K."/>
            <person name="Ji Y."/>
            <person name="Li M."/>
            <person name="Yan X."/>
            <person name="He Y."/>
            <person name="Liu Y."/>
            <person name="Wang X."/>
            <person name="Xiang C."/>
            <person name="Varshney R.K."/>
            <person name="Ding H."/>
            <person name="Gao S."/>
            <person name="Zong X."/>
        </authorList>
    </citation>
    <scope>NUCLEOTIDE SEQUENCE [LARGE SCALE GENOMIC DNA]</scope>
    <source>
        <strain evidence="2 3">cv. Zhongwan 6</strain>
    </source>
</reference>
<keyword evidence="3" id="KW-1185">Reference proteome</keyword>
<evidence type="ECO:0000313" key="2">
    <source>
        <dbReference type="EMBL" id="KAI5417909.1"/>
    </source>
</evidence>
<dbReference type="Gramene" id="Psat04G0251200-T2">
    <property type="protein sequence ID" value="KAI5417909.1"/>
    <property type="gene ID" value="KIW84_042512"/>
</dbReference>
<name>A0A9D5AT54_PEA</name>
<keyword evidence="1" id="KW-0472">Membrane</keyword>
<gene>
    <name evidence="2" type="ORF">KIW84_042512</name>
</gene>
<evidence type="ECO:0000313" key="3">
    <source>
        <dbReference type="Proteomes" id="UP001058974"/>
    </source>
</evidence>
<dbReference type="PANTHER" id="PTHR22925">
    <property type="entry name" value="GLYCOSYL HYDROLASE 43 FAMILY MEMBER"/>
    <property type="match status" value="1"/>
</dbReference>
<organism evidence="2 3">
    <name type="scientific">Pisum sativum</name>
    <name type="common">Garden pea</name>
    <name type="synonym">Lathyrus oleraceus</name>
    <dbReference type="NCBI Taxonomy" id="3888"/>
    <lineage>
        <taxon>Eukaryota</taxon>
        <taxon>Viridiplantae</taxon>
        <taxon>Streptophyta</taxon>
        <taxon>Embryophyta</taxon>
        <taxon>Tracheophyta</taxon>
        <taxon>Spermatophyta</taxon>
        <taxon>Magnoliopsida</taxon>
        <taxon>eudicotyledons</taxon>
        <taxon>Gunneridae</taxon>
        <taxon>Pentapetalae</taxon>
        <taxon>rosids</taxon>
        <taxon>fabids</taxon>
        <taxon>Fabales</taxon>
        <taxon>Fabaceae</taxon>
        <taxon>Papilionoideae</taxon>
        <taxon>50 kb inversion clade</taxon>
        <taxon>NPAAA clade</taxon>
        <taxon>Hologalegina</taxon>
        <taxon>IRL clade</taxon>
        <taxon>Fabeae</taxon>
        <taxon>Lathyrus</taxon>
    </lineage>
</organism>
<evidence type="ECO:0000256" key="1">
    <source>
        <dbReference type="SAM" id="Phobius"/>
    </source>
</evidence>
<keyword evidence="1" id="KW-0812">Transmembrane</keyword>
<keyword evidence="1" id="KW-1133">Transmembrane helix</keyword>
<dbReference type="Gene3D" id="2.115.10.20">
    <property type="entry name" value="Glycosyl hydrolase domain, family 43"/>
    <property type="match status" value="1"/>
</dbReference>
<dbReference type="EMBL" id="JAMSHJ010000004">
    <property type="protein sequence ID" value="KAI5417909.1"/>
    <property type="molecule type" value="Genomic_DNA"/>
</dbReference>
<proteinExistence type="predicted"/>
<feature type="transmembrane region" description="Helical" evidence="1">
    <location>
        <begin position="21"/>
        <end position="41"/>
    </location>
</feature>
<dbReference type="InterPro" id="IPR023296">
    <property type="entry name" value="Glyco_hydro_beta-prop_sf"/>
</dbReference>
<accession>A0A9D5AT54</accession>
<protein>
    <submittedName>
        <fullName evidence="2">Uncharacterized protein</fullName>
    </submittedName>
</protein>
<sequence length="257" mass="29455">MRMKNLYRKPITTAGSRYCSISVLIIWTLLILVSIFLLHLYSSFNMIQPQPLASFHFHQLQQIENHNFQIPPPNKKSLPQIKSITPLVDEFLDQDSSLREVFFPMETIRKRNDSYNNYYFPGRIWLDTDGNPIQAHGGCVLFDESSTTYYWYGEYKDGPTYLANHNKGPARVSHLTLCKQLMTRQLLFTGRASKQTCPPRLGLSRKSLKKILRCGIDIVEGMSPRLGLSRKSLKKIMRCGIDIVEGAGLKPCPSLEK</sequence>